<keyword evidence="7" id="KW-1185">Reference proteome</keyword>
<dbReference type="EC" id="2.4.1.-" evidence="6"/>
<organism evidence="7 9">
    <name type="scientific">Cucurbita moschata</name>
    <name type="common">Winter crookneck squash</name>
    <name type="synonym">Cucurbita pepo var. moschata</name>
    <dbReference type="NCBI Taxonomy" id="3662"/>
    <lineage>
        <taxon>Eukaryota</taxon>
        <taxon>Viridiplantae</taxon>
        <taxon>Streptophyta</taxon>
        <taxon>Embryophyta</taxon>
        <taxon>Tracheophyta</taxon>
        <taxon>Spermatophyta</taxon>
        <taxon>Magnoliopsida</taxon>
        <taxon>eudicotyledons</taxon>
        <taxon>Gunneridae</taxon>
        <taxon>Pentapetalae</taxon>
        <taxon>rosids</taxon>
        <taxon>fabids</taxon>
        <taxon>Cucurbitales</taxon>
        <taxon>Cucurbitaceae</taxon>
        <taxon>Cucurbiteae</taxon>
        <taxon>Cucurbita</taxon>
    </lineage>
</organism>
<gene>
    <name evidence="8 9" type="primary">LOC111431787</name>
</gene>
<evidence type="ECO:0000313" key="8">
    <source>
        <dbReference type="RefSeq" id="XP_022924261.1"/>
    </source>
</evidence>
<reference evidence="8 9" key="1">
    <citation type="submission" date="2025-04" db="UniProtKB">
        <authorList>
            <consortium name="RefSeq"/>
        </authorList>
    </citation>
    <scope>IDENTIFICATION</scope>
    <source>
        <tissue evidence="8 9">Young leaves</tissue>
    </source>
</reference>
<evidence type="ECO:0000256" key="3">
    <source>
        <dbReference type="ARBA" id="ARBA00022676"/>
    </source>
</evidence>
<accession>A0A6J1E8E4</accession>
<dbReference type="KEGG" id="cmos:111431787"/>
<dbReference type="Gene3D" id="3.40.50.2000">
    <property type="entry name" value="Glycogen Phosphorylase B"/>
    <property type="match status" value="2"/>
</dbReference>
<name>A0A6J1E8E4_CUCMO</name>
<evidence type="ECO:0000256" key="2">
    <source>
        <dbReference type="ARBA" id="ARBA00009995"/>
    </source>
</evidence>
<protein>
    <recommendedName>
        <fullName evidence="6">Glycosyltransferase</fullName>
        <ecNumber evidence="6">2.4.1.-</ecNumber>
    </recommendedName>
</protein>
<dbReference type="InterPro" id="IPR002213">
    <property type="entry name" value="UDP_glucos_trans"/>
</dbReference>
<comment type="similarity">
    <text evidence="2 5">Belongs to the UDP-glycosyltransferase family.</text>
</comment>
<evidence type="ECO:0000256" key="5">
    <source>
        <dbReference type="RuleBase" id="RU003718"/>
    </source>
</evidence>
<dbReference type="PANTHER" id="PTHR48046">
    <property type="entry name" value="UDP-GLYCOSYLTRANSFERASE 72E1"/>
    <property type="match status" value="1"/>
</dbReference>
<dbReference type="SUPFAM" id="SSF53756">
    <property type="entry name" value="UDP-Glycosyltransferase/glycogen phosphorylase"/>
    <property type="match status" value="1"/>
</dbReference>
<evidence type="ECO:0000256" key="4">
    <source>
        <dbReference type="ARBA" id="ARBA00022679"/>
    </source>
</evidence>
<dbReference type="FunFam" id="3.40.50.2000:FF:000051">
    <property type="entry name" value="Glycosyltransferase"/>
    <property type="match status" value="1"/>
</dbReference>
<dbReference type="RefSeq" id="XP_022924261.1">
    <property type="nucleotide sequence ID" value="XM_023068493.1"/>
</dbReference>
<dbReference type="CDD" id="cd03784">
    <property type="entry name" value="GT1_Gtf-like"/>
    <property type="match status" value="1"/>
</dbReference>
<dbReference type="InterPro" id="IPR035595">
    <property type="entry name" value="UDP_glycos_trans_CS"/>
</dbReference>
<proteinExistence type="inferred from homology"/>
<dbReference type="GeneID" id="111431787"/>
<dbReference type="Proteomes" id="UP000504609">
    <property type="component" value="Unplaced"/>
</dbReference>
<dbReference type="RefSeq" id="XP_022924262.1">
    <property type="nucleotide sequence ID" value="XM_023068494.1"/>
</dbReference>
<dbReference type="AlphaFoldDB" id="A0A6J1E8E4"/>
<evidence type="ECO:0000256" key="1">
    <source>
        <dbReference type="ARBA" id="ARBA00004721"/>
    </source>
</evidence>
<dbReference type="FunFam" id="3.40.50.2000:FF:000054">
    <property type="entry name" value="Glycosyltransferase"/>
    <property type="match status" value="1"/>
</dbReference>
<evidence type="ECO:0000313" key="9">
    <source>
        <dbReference type="RefSeq" id="XP_022924262.1"/>
    </source>
</evidence>
<keyword evidence="3 5" id="KW-0328">Glycosyltransferase</keyword>
<comment type="pathway">
    <text evidence="1">Secondary metabolite biosynthesis; terpenoid biosynthesis.</text>
</comment>
<keyword evidence="4 5" id="KW-0808">Transferase</keyword>
<dbReference type="PROSITE" id="PS00375">
    <property type="entry name" value="UDPGT"/>
    <property type="match status" value="1"/>
</dbReference>
<dbReference type="GO" id="GO:0008194">
    <property type="term" value="F:UDP-glycosyltransferase activity"/>
    <property type="evidence" value="ECO:0007669"/>
    <property type="project" value="InterPro"/>
</dbReference>
<evidence type="ECO:0000256" key="6">
    <source>
        <dbReference type="RuleBase" id="RU362057"/>
    </source>
</evidence>
<dbReference type="Pfam" id="PF00201">
    <property type="entry name" value="UDPGT"/>
    <property type="match status" value="1"/>
</dbReference>
<sequence>MEVSQTDGGAQSPSVHIVMLPSPGMGHLIPLLEFAKRLLTFNHHFTITFAIPSDGPPTTAQISVLCSLPPQIRHVFLPPVSLNDLPLDSRMETIITLTVARSVPSLRDLLKSMVADTRTNLVALVVDHFCIDALDVGKEFNLSSCIFFPSTAMALSANLCLAELDEMVTGEYRDHPDLIRIPGCTPIHGRDLFEPTQDRQNQAYKLFLQNAKRFRFADGIFVNSFPEFEPGAISALKLAEPPIYPIGPVVKMDENGSGEGAECLNWLDKQPHGSVLYVSFGSGGTLSSKQTVELAMGLEMSGERFVWIVRSPNDELANASYFSVHSRNDPLSYLPEGFVERVKGRGLLVPSWAPQTRILKHRSTGGFLSHCGNNSVLESVVNGVPLIAWPLYAEQRMNAVTLTEEIKVALRPKANEENGFVEKEEIAKVVKSLFKGEEGKKVSAKMKQLQDAAIRAVGEDGSSTKALRQALLKWKAQPTL</sequence>
<evidence type="ECO:0000313" key="7">
    <source>
        <dbReference type="Proteomes" id="UP000504609"/>
    </source>
</evidence>
<dbReference type="PANTHER" id="PTHR48046:SF6">
    <property type="entry name" value="GLYCOSYLTRANSFERASE"/>
    <property type="match status" value="1"/>
</dbReference>